<dbReference type="CDD" id="cd21134">
    <property type="entry name" value="YTH"/>
    <property type="match status" value="1"/>
</dbReference>
<dbReference type="PANTHER" id="PTHR12357">
    <property type="entry name" value="YTH YT521-B HOMOLOGY DOMAIN-CONTAINING"/>
    <property type="match status" value="1"/>
</dbReference>
<evidence type="ECO:0000259" key="1">
    <source>
        <dbReference type="PROSITE" id="PS50882"/>
    </source>
</evidence>
<evidence type="ECO:0000313" key="3">
    <source>
        <dbReference type="Proteomes" id="UP001295794"/>
    </source>
</evidence>
<dbReference type="AlphaFoldDB" id="A0AAD2HXT2"/>
<organism evidence="2 3">
    <name type="scientific">Mycena citricolor</name>
    <dbReference type="NCBI Taxonomy" id="2018698"/>
    <lineage>
        <taxon>Eukaryota</taxon>
        <taxon>Fungi</taxon>
        <taxon>Dikarya</taxon>
        <taxon>Basidiomycota</taxon>
        <taxon>Agaricomycotina</taxon>
        <taxon>Agaricomycetes</taxon>
        <taxon>Agaricomycetidae</taxon>
        <taxon>Agaricales</taxon>
        <taxon>Marasmiineae</taxon>
        <taxon>Mycenaceae</taxon>
        <taxon>Mycena</taxon>
    </lineage>
</organism>
<dbReference type="Pfam" id="PF04146">
    <property type="entry name" value="YTH"/>
    <property type="match status" value="1"/>
</dbReference>
<dbReference type="Proteomes" id="UP001295794">
    <property type="component" value="Unassembled WGS sequence"/>
</dbReference>
<name>A0AAD2HXT2_9AGAR</name>
<keyword evidence="3" id="KW-1185">Reference proteome</keyword>
<accession>A0AAD2HXT2</accession>
<reference evidence="2" key="1">
    <citation type="submission" date="2023-11" db="EMBL/GenBank/DDBJ databases">
        <authorList>
            <person name="De Vega J J."/>
            <person name="De Vega J J."/>
        </authorList>
    </citation>
    <scope>NUCLEOTIDE SEQUENCE</scope>
</reference>
<evidence type="ECO:0000313" key="2">
    <source>
        <dbReference type="EMBL" id="CAK5283822.1"/>
    </source>
</evidence>
<feature type="domain" description="YTH" evidence="1">
    <location>
        <begin position="87"/>
        <end position="296"/>
    </location>
</feature>
<dbReference type="GO" id="GO:0003729">
    <property type="term" value="F:mRNA binding"/>
    <property type="evidence" value="ECO:0007669"/>
    <property type="project" value="TreeGrafter"/>
</dbReference>
<comment type="caution">
    <text evidence="2">The sequence shown here is derived from an EMBL/GenBank/DDBJ whole genome shotgun (WGS) entry which is preliminary data.</text>
</comment>
<dbReference type="Gene3D" id="3.10.590.10">
    <property type="entry name" value="ph1033 like domains"/>
    <property type="match status" value="1"/>
</dbReference>
<sequence>MDPDAQYWQQIVGTMEEEMVRDNNKQMMVALGLIGFGYAEAKRQKPNRLYMCWPQIPPNSCVNTPWKAMYVNGSDRAFITTMGIDTDMFSRERCRTREALDRCAADGAWYIQKHNQVVLDQAFRTSQETILFFSVNKSGQFYGYAKMMSPVAPTISIGPDPMADDTNAGDESPGLVVRVTTPYCLENSITLEPVSIDPSAPGDHPCRLRSNLGLIPSSTSNLSRLTFNDPALSEGQLRPAPELSGQFTVEWLCWEPLPFKRTRGIINSWNRGREIKISRDGTELEPSAGGALIEVWKSWLTEPSRHRRR</sequence>
<dbReference type="EMBL" id="CAVNYO010000476">
    <property type="protein sequence ID" value="CAK5283822.1"/>
    <property type="molecule type" value="Genomic_DNA"/>
</dbReference>
<dbReference type="InterPro" id="IPR045168">
    <property type="entry name" value="YTH_prot"/>
</dbReference>
<dbReference type="InterPro" id="IPR007275">
    <property type="entry name" value="YTH_domain"/>
</dbReference>
<gene>
    <name evidence="2" type="ORF">MYCIT1_LOCUS36666</name>
</gene>
<proteinExistence type="predicted"/>
<dbReference type="PROSITE" id="PS50882">
    <property type="entry name" value="YTH"/>
    <property type="match status" value="1"/>
</dbReference>
<protein>
    <recommendedName>
        <fullName evidence="1">YTH domain-containing protein</fullName>
    </recommendedName>
</protein>